<evidence type="ECO:0000313" key="2">
    <source>
        <dbReference type="Proteomes" id="UP000016933"/>
    </source>
</evidence>
<organism evidence="1 2">
    <name type="scientific">Dothistroma septosporum (strain NZE10 / CBS 128990)</name>
    <name type="common">Red band needle blight fungus</name>
    <name type="synonym">Mycosphaerella pini</name>
    <dbReference type="NCBI Taxonomy" id="675120"/>
    <lineage>
        <taxon>Eukaryota</taxon>
        <taxon>Fungi</taxon>
        <taxon>Dikarya</taxon>
        <taxon>Ascomycota</taxon>
        <taxon>Pezizomycotina</taxon>
        <taxon>Dothideomycetes</taxon>
        <taxon>Dothideomycetidae</taxon>
        <taxon>Mycosphaerellales</taxon>
        <taxon>Mycosphaerellaceae</taxon>
        <taxon>Dothistroma</taxon>
    </lineage>
</organism>
<protein>
    <submittedName>
        <fullName evidence="1">Uncharacterized protein</fullName>
    </submittedName>
</protein>
<dbReference type="AlphaFoldDB" id="N1PL28"/>
<gene>
    <name evidence="1" type="ORF">DOTSEDRAFT_72951</name>
</gene>
<dbReference type="Proteomes" id="UP000016933">
    <property type="component" value="Unassembled WGS sequence"/>
</dbReference>
<feature type="non-terminal residue" evidence="1">
    <location>
        <position position="147"/>
    </location>
</feature>
<reference evidence="2" key="1">
    <citation type="journal article" date="2012" name="PLoS Genet.">
        <title>The genomes of the fungal plant pathogens Cladosporium fulvum and Dothistroma septosporum reveal adaptation to different hosts and lifestyles but also signatures of common ancestry.</title>
        <authorList>
            <person name="de Wit P.J.G.M."/>
            <person name="van der Burgt A."/>
            <person name="Oekmen B."/>
            <person name="Stergiopoulos I."/>
            <person name="Abd-Elsalam K.A."/>
            <person name="Aerts A.L."/>
            <person name="Bahkali A.H."/>
            <person name="Beenen H.G."/>
            <person name="Chettri P."/>
            <person name="Cox M.P."/>
            <person name="Datema E."/>
            <person name="de Vries R.P."/>
            <person name="Dhillon B."/>
            <person name="Ganley A.R."/>
            <person name="Griffiths S.A."/>
            <person name="Guo Y."/>
            <person name="Hamelin R.C."/>
            <person name="Henrissat B."/>
            <person name="Kabir M.S."/>
            <person name="Jashni M.K."/>
            <person name="Kema G."/>
            <person name="Klaubauf S."/>
            <person name="Lapidus A."/>
            <person name="Levasseur A."/>
            <person name="Lindquist E."/>
            <person name="Mehrabi R."/>
            <person name="Ohm R.A."/>
            <person name="Owen T.J."/>
            <person name="Salamov A."/>
            <person name="Schwelm A."/>
            <person name="Schijlen E."/>
            <person name="Sun H."/>
            <person name="van den Burg H.A."/>
            <person name="van Ham R.C.H.J."/>
            <person name="Zhang S."/>
            <person name="Goodwin S.B."/>
            <person name="Grigoriev I.V."/>
            <person name="Collemare J."/>
            <person name="Bradshaw R.E."/>
        </authorList>
    </citation>
    <scope>NUCLEOTIDE SEQUENCE [LARGE SCALE GENOMIC DNA]</scope>
    <source>
        <strain evidence="2">NZE10 / CBS 128990</strain>
    </source>
</reference>
<evidence type="ECO:0000313" key="1">
    <source>
        <dbReference type="EMBL" id="EME42021.1"/>
    </source>
</evidence>
<accession>N1PL28</accession>
<dbReference type="HOGENOM" id="CLU_1772482_0_0_1"/>
<reference evidence="1 2" key="2">
    <citation type="journal article" date="2012" name="PLoS Pathog.">
        <title>Diverse lifestyles and strategies of plant pathogenesis encoded in the genomes of eighteen Dothideomycetes fungi.</title>
        <authorList>
            <person name="Ohm R.A."/>
            <person name="Feau N."/>
            <person name="Henrissat B."/>
            <person name="Schoch C.L."/>
            <person name="Horwitz B.A."/>
            <person name="Barry K.W."/>
            <person name="Condon B.J."/>
            <person name="Copeland A.C."/>
            <person name="Dhillon B."/>
            <person name="Glaser F."/>
            <person name="Hesse C.N."/>
            <person name="Kosti I."/>
            <person name="LaButti K."/>
            <person name="Lindquist E.A."/>
            <person name="Lucas S."/>
            <person name="Salamov A.A."/>
            <person name="Bradshaw R.E."/>
            <person name="Ciuffetti L."/>
            <person name="Hamelin R.C."/>
            <person name="Kema G.H.J."/>
            <person name="Lawrence C."/>
            <person name="Scott J.A."/>
            <person name="Spatafora J.W."/>
            <person name="Turgeon B.G."/>
            <person name="de Wit P.J.G.M."/>
            <person name="Zhong S."/>
            <person name="Goodwin S.B."/>
            <person name="Grigoriev I.V."/>
        </authorList>
    </citation>
    <scope>NUCLEOTIDE SEQUENCE [LARGE SCALE GENOMIC DNA]</scope>
    <source>
        <strain evidence="2">NZE10 / CBS 128990</strain>
    </source>
</reference>
<name>N1PL28_DOTSN</name>
<proteinExistence type="predicted"/>
<dbReference type="EMBL" id="KB446541">
    <property type="protein sequence ID" value="EME42021.1"/>
    <property type="molecule type" value="Genomic_DNA"/>
</dbReference>
<keyword evidence="2" id="KW-1185">Reference proteome</keyword>
<sequence>MNHDAHKYNDWPSIENLRIAQGLDHGVCERLVDYRKRQEDVRTDRGNKRSSWYLGRPGAQHGEAWLGYLRTAGGTALDTSLDPLVAKLDKLQLPAELDAGTDAAVLKADTDACFSTEQEEDARIYMDFADGDISHFSIMRNTCHKIR</sequence>